<name>A0ABS5VAR2_9MICO</name>
<sequence length="227" mass="24384">MWDAREELPGHLAGRIADQLAAYDELLGPGDGWTLTDDDRKILPDPATLASVLSAHVYRDAEGVAFPARGYILNVYREGSAGHLALRFRVGSARAVKRMPSNTVQITIAGPLRDGERLSIDSDLVEGVLRGLVSAWDPDSAAVYDDDAAVAAEGRGKFAPVVGQRTWVSDRLGIVQTSTSRVRVQPGNGGRYLIADETLDPASAVNEVWASLQANDVTEIHRAVSAR</sequence>
<dbReference type="EMBL" id="JAHEWS010000002">
    <property type="protein sequence ID" value="MBT1586564.1"/>
    <property type="molecule type" value="Genomic_DNA"/>
</dbReference>
<keyword evidence="2" id="KW-1185">Reference proteome</keyword>
<dbReference type="RefSeq" id="WP_214528448.1">
    <property type="nucleotide sequence ID" value="NZ_JAHEWO010000001.1"/>
</dbReference>
<accession>A0ABS5VAR2</accession>
<comment type="caution">
    <text evidence="1">The sequence shown here is derived from an EMBL/GenBank/DDBJ whole genome shotgun (WGS) entry which is preliminary data.</text>
</comment>
<gene>
    <name evidence="1" type="ORF">KK097_01900</name>
</gene>
<reference evidence="1 2" key="1">
    <citation type="submission" date="2021-05" db="EMBL/GenBank/DDBJ databases">
        <title>Whole genome sequence of Curtobacterium flaccumfaciens pv. flaccumfaciens strain CFBP 8819.</title>
        <authorList>
            <person name="Osdaghi E."/>
            <person name="Taghouti G."/>
            <person name="Portier P."/>
            <person name="Fazliarab A."/>
            <person name="Taghavi S.M."/>
            <person name="Briand M."/>
            <person name="Le-Saux M."/>
            <person name="Jacques M.-A."/>
        </authorList>
    </citation>
    <scope>NUCLEOTIDE SEQUENCE [LARGE SCALE GENOMIC DNA]</scope>
    <source>
        <strain evidence="1 2">CFBP 8819</strain>
    </source>
</reference>
<evidence type="ECO:0000313" key="1">
    <source>
        <dbReference type="EMBL" id="MBT1586564.1"/>
    </source>
</evidence>
<proteinExistence type="predicted"/>
<evidence type="ECO:0008006" key="3">
    <source>
        <dbReference type="Google" id="ProtNLM"/>
    </source>
</evidence>
<dbReference type="Proteomes" id="UP001519641">
    <property type="component" value="Unassembled WGS sequence"/>
</dbReference>
<evidence type="ECO:0000313" key="2">
    <source>
        <dbReference type="Proteomes" id="UP001519641"/>
    </source>
</evidence>
<protein>
    <recommendedName>
        <fullName evidence="3">ESX secretion-associated protein EspG</fullName>
    </recommendedName>
</protein>
<organism evidence="1 2">
    <name type="scientific">Curtobacterium aurantiacum</name>
    <dbReference type="NCBI Taxonomy" id="3236919"/>
    <lineage>
        <taxon>Bacteria</taxon>
        <taxon>Bacillati</taxon>
        <taxon>Actinomycetota</taxon>
        <taxon>Actinomycetes</taxon>
        <taxon>Micrococcales</taxon>
        <taxon>Microbacteriaceae</taxon>
        <taxon>Curtobacterium</taxon>
    </lineage>
</organism>